<dbReference type="NCBIfam" id="TIGR01488">
    <property type="entry name" value="HAD-SF-IB"/>
    <property type="match status" value="1"/>
</dbReference>
<dbReference type="GO" id="GO:0016787">
    <property type="term" value="F:hydrolase activity"/>
    <property type="evidence" value="ECO:0007669"/>
    <property type="project" value="UniProtKB-KW"/>
</dbReference>
<dbReference type="CDD" id="cd02612">
    <property type="entry name" value="HAD_PGPPase"/>
    <property type="match status" value="1"/>
</dbReference>
<dbReference type="PANTHER" id="PTHR43344">
    <property type="entry name" value="PHOSPHOSERINE PHOSPHATASE"/>
    <property type="match status" value="1"/>
</dbReference>
<comment type="caution">
    <text evidence="7">The sequence shown here is derived from an EMBL/GenBank/DDBJ whole genome shotgun (WGS) entry which is preliminary data.</text>
</comment>
<keyword evidence="6" id="KW-1133">Transmembrane helix</keyword>
<evidence type="ECO:0000313" key="8">
    <source>
        <dbReference type="Proteomes" id="UP001243856"/>
    </source>
</evidence>
<keyword evidence="4" id="KW-0460">Magnesium</keyword>
<keyword evidence="6" id="KW-0812">Transmembrane</keyword>
<keyword evidence="3 7" id="KW-0378">Hydrolase</keyword>
<evidence type="ECO:0000256" key="3">
    <source>
        <dbReference type="ARBA" id="ARBA00022801"/>
    </source>
</evidence>
<dbReference type="PANTHER" id="PTHR43344:SF13">
    <property type="entry name" value="PHOSPHATASE RV3661-RELATED"/>
    <property type="match status" value="1"/>
</dbReference>
<name>A0ABT7G0A4_9CORY</name>
<evidence type="ECO:0000256" key="5">
    <source>
        <dbReference type="SAM" id="MobiDB-lite"/>
    </source>
</evidence>
<protein>
    <submittedName>
        <fullName evidence="7">HAD family hydrolase</fullName>
        <ecNumber evidence="7">3.1.3.-</ecNumber>
    </submittedName>
</protein>
<feature type="transmembrane region" description="Helical" evidence="6">
    <location>
        <begin position="263"/>
        <end position="288"/>
    </location>
</feature>
<evidence type="ECO:0000256" key="6">
    <source>
        <dbReference type="SAM" id="Phobius"/>
    </source>
</evidence>
<dbReference type="InterPro" id="IPR050582">
    <property type="entry name" value="HAD-like_SerB"/>
</dbReference>
<dbReference type="InterPro" id="IPR023214">
    <property type="entry name" value="HAD_sf"/>
</dbReference>
<evidence type="ECO:0000313" key="7">
    <source>
        <dbReference type="EMBL" id="MDK4300158.1"/>
    </source>
</evidence>
<dbReference type="EMBL" id="JASNVK010000003">
    <property type="protein sequence ID" value="MDK4300158.1"/>
    <property type="molecule type" value="Genomic_DNA"/>
</dbReference>
<comment type="similarity">
    <text evidence="1">Belongs to the HAD-like hydrolase superfamily. SerB family.</text>
</comment>
<keyword evidence="2" id="KW-0479">Metal-binding</keyword>
<dbReference type="Proteomes" id="UP001243856">
    <property type="component" value="Unassembled WGS sequence"/>
</dbReference>
<evidence type="ECO:0000256" key="1">
    <source>
        <dbReference type="ARBA" id="ARBA00009184"/>
    </source>
</evidence>
<proteinExistence type="inferred from homology"/>
<evidence type="ECO:0000256" key="2">
    <source>
        <dbReference type="ARBA" id="ARBA00022723"/>
    </source>
</evidence>
<dbReference type="RefSeq" id="WP_126844325.1">
    <property type="nucleotide sequence ID" value="NZ_CABIYR010000006.1"/>
</dbReference>
<dbReference type="Gene3D" id="3.40.50.1000">
    <property type="entry name" value="HAD superfamily/HAD-like"/>
    <property type="match status" value="1"/>
</dbReference>
<dbReference type="Gene3D" id="1.20.1440.100">
    <property type="entry name" value="SG protein - dephosphorylation function"/>
    <property type="match status" value="1"/>
</dbReference>
<gene>
    <name evidence="7" type="ORF">QPX45_02655</name>
</gene>
<dbReference type="EC" id="3.1.3.-" evidence="7"/>
<dbReference type="NCBIfam" id="TIGR01490">
    <property type="entry name" value="HAD-SF-IB-hyp1"/>
    <property type="match status" value="1"/>
</dbReference>
<dbReference type="SUPFAM" id="SSF56784">
    <property type="entry name" value="HAD-like"/>
    <property type="match status" value="1"/>
</dbReference>
<reference evidence="7 8" key="1">
    <citation type="submission" date="2023-05" db="EMBL/GenBank/DDBJ databases">
        <title>Metabolic capabilities are highly conserved among human nasal-associated Corynebacterium species in pangenomic analyses.</title>
        <authorList>
            <person name="Tran T.H."/>
            <person name="Roberts A.Q."/>
            <person name="Escapa I.F."/>
            <person name="Gao W."/>
            <person name="Conlan S."/>
            <person name="Kong H."/>
            <person name="Segre J.A."/>
            <person name="Kelly M.S."/>
            <person name="Lemon K.P."/>
        </authorList>
    </citation>
    <scope>NUCLEOTIDE SEQUENCE [LARGE SCALE GENOMIC DNA]</scope>
    <source>
        <strain evidence="7 8">KPL2811</strain>
    </source>
</reference>
<sequence length="329" mass="35798">MHDPHSTADQSQQQQASSHPHPHPHPQLQRGRVAAFFDLDKTIIATSSAFAYGREFLHNGLITPQDALSLSLAKASYMFAGQSSAQMDSTRDQLTSMITGWSEKHVRDIVHETMHTVLTPAIYSEARELIQAHQDAGHEVIIISASARQLVEPIAEELGITEVISTELEIVDGAFTGTVEFYCKGGAKADAITTLVDERGYDLEHSYAYSDSATDAPMLELVGYPVAVNPDRALKKIALERSWEIRSFKDPAPLFQLPGAKEIGIGAGLLAGIVALVTAGTLLTKFYAQDKTDKPAKPAAVSSTRTPAIPMPKGLDWKFLDSWFKKSSA</sequence>
<keyword evidence="8" id="KW-1185">Reference proteome</keyword>
<dbReference type="Pfam" id="PF12710">
    <property type="entry name" value="HAD"/>
    <property type="match status" value="1"/>
</dbReference>
<keyword evidence="6" id="KW-0472">Membrane</keyword>
<dbReference type="InterPro" id="IPR036412">
    <property type="entry name" value="HAD-like_sf"/>
</dbReference>
<evidence type="ECO:0000256" key="4">
    <source>
        <dbReference type="ARBA" id="ARBA00022842"/>
    </source>
</evidence>
<dbReference type="InterPro" id="IPR006385">
    <property type="entry name" value="HAD_hydro_SerB1"/>
</dbReference>
<accession>A0ABT7G0A4</accession>
<organism evidence="7 8">
    <name type="scientific">Corynebacterium propinquum</name>
    <dbReference type="NCBI Taxonomy" id="43769"/>
    <lineage>
        <taxon>Bacteria</taxon>
        <taxon>Bacillati</taxon>
        <taxon>Actinomycetota</taxon>
        <taxon>Actinomycetes</taxon>
        <taxon>Mycobacteriales</taxon>
        <taxon>Corynebacteriaceae</taxon>
        <taxon>Corynebacterium</taxon>
    </lineage>
</organism>
<feature type="compositionally biased region" description="Low complexity" evidence="5">
    <location>
        <begin position="7"/>
        <end position="19"/>
    </location>
</feature>
<feature type="region of interest" description="Disordered" evidence="5">
    <location>
        <begin position="1"/>
        <end position="28"/>
    </location>
</feature>